<evidence type="ECO:0000313" key="2">
    <source>
        <dbReference type="Proteomes" id="UP000238274"/>
    </source>
</evidence>
<protein>
    <submittedName>
        <fullName evidence="1">Uncharacterized protein</fullName>
    </submittedName>
</protein>
<dbReference type="EMBL" id="PKSM01000110">
    <property type="protein sequence ID" value="POW11549.1"/>
    <property type="molecule type" value="Genomic_DNA"/>
</dbReference>
<reference evidence="1 2" key="1">
    <citation type="submission" date="2017-12" db="EMBL/GenBank/DDBJ databases">
        <title>Gene loss provides genomic basis for host adaptation in cereal stripe rust fungi.</title>
        <authorList>
            <person name="Xia C."/>
        </authorList>
    </citation>
    <scope>NUCLEOTIDE SEQUENCE [LARGE SCALE GENOMIC DNA]</scope>
    <source>
        <strain evidence="1 2">93TX-2</strain>
    </source>
</reference>
<dbReference type="VEuPathDB" id="FungiDB:PSTT_02448"/>
<dbReference type="OrthoDB" id="10270385at2759"/>
<sequence length="72" mass="8012">MPFLDCKLEGVEARSTQFMNHNGIILSGKDHFKGRPQENLKVGQRGVFGGVLAGWLRHNRGVYVQVSNACQN</sequence>
<keyword evidence="2" id="KW-1185">Reference proteome</keyword>
<proteinExistence type="predicted"/>
<dbReference type="AlphaFoldDB" id="A0A2S4VPZ9"/>
<evidence type="ECO:0000313" key="1">
    <source>
        <dbReference type="EMBL" id="POW11549.1"/>
    </source>
</evidence>
<comment type="caution">
    <text evidence="1">The sequence shown here is derived from an EMBL/GenBank/DDBJ whole genome shotgun (WGS) entry which is preliminary data.</text>
</comment>
<dbReference type="Proteomes" id="UP000238274">
    <property type="component" value="Unassembled WGS sequence"/>
</dbReference>
<accession>A0A2S4VPZ9</accession>
<name>A0A2S4VPZ9_9BASI</name>
<reference evidence="2" key="3">
    <citation type="journal article" date="2018" name="Mol. Plant Microbe Interact.">
        <title>Genome sequence resources for the wheat stripe rust pathogen (Puccinia striiformis f. sp. tritici) and the barley stripe rust pathogen (Puccinia striiformis f. sp. hordei).</title>
        <authorList>
            <person name="Xia C."/>
            <person name="Wang M."/>
            <person name="Yin C."/>
            <person name="Cornejo O.E."/>
            <person name="Hulbert S.H."/>
            <person name="Chen X."/>
        </authorList>
    </citation>
    <scope>NUCLEOTIDE SEQUENCE [LARGE SCALE GENOMIC DNA]</scope>
    <source>
        <strain evidence="2">93TX-2</strain>
    </source>
</reference>
<reference evidence="2" key="2">
    <citation type="journal article" date="2018" name="BMC Genomics">
        <title>Genomic insights into host adaptation between the wheat stripe rust pathogen (Puccinia striiformis f. sp. tritici) and the barley stripe rust pathogen (Puccinia striiformis f. sp. hordei).</title>
        <authorList>
            <person name="Xia C."/>
            <person name="Wang M."/>
            <person name="Yin C."/>
            <person name="Cornejo O.E."/>
            <person name="Hulbert S.H."/>
            <person name="Chen X."/>
        </authorList>
    </citation>
    <scope>NUCLEOTIDE SEQUENCE [LARGE SCALE GENOMIC DNA]</scope>
    <source>
        <strain evidence="2">93TX-2</strain>
    </source>
</reference>
<organism evidence="1 2">
    <name type="scientific">Puccinia striiformis</name>
    <dbReference type="NCBI Taxonomy" id="27350"/>
    <lineage>
        <taxon>Eukaryota</taxon>
        <taxon>Fungi</taxon>
        <taxon>Dikarya</taxon>
        <taxon>Basidiomycota</taxon>
        <taxon>Pucciniomycotina</taxon>
        <taxon>Pucciniomycetes</taxon>
        <taxon>Pucciniales</taxon>
        <taxon>Pucciniaceae</taxon>
        <taxon>Puccinia</taxon>
    </lineage>
</organism>
<dbReference type="VEuPathDB" id="FungiDB:PSHT_08407"/>
<gene>
    <name evidence="1" type="ORF">PSHT_08407</name>
</gene>